<keyword evidence="1" id="KW-0732">Signal</keyword>
<reference evidence="2" key="1">
    <citation type="journal article" date="2021" name="PeerJ">
        <title>Extensive microbial diversity within the chicken gut microbiome revealed by metagenomics and culture.</title>
        <authorList>
            <person name="Gilroy R."/>
            <person name="Ravi A."/>
            <person name="Getino M."/>
            <person name="Pursley I."/>
            <person name="Horton D.L."/>
            <person name="Alikhan N.F."/>
            <person name="Baker D."/>
            <person name="Gharbi K."/>
            <person name="Hall N."/>
            <person name="Watson M."/>
            <person name="Adriaenssens E.M."/>
            <person name="Foster-Nyarko E."/>
            <person name="Jarju S."/>
            <person name="Secka A."/>
            <person name="Antonio M."/>
            <person name="Oren A."/>
            <person name="Chaudhuri R.R."/>
            <person name="La Ragione R."/>
            <person name="Hildebrand F."/>
            <person name="Pallen M.J."/>
        </authorList>
    </citation>
    <scope>NUCLEOTIDE SEQUENCE</scope>
    <source>
        <strain evidence="2">1719</strain>
    </source>
</reference>
<dbReference type="Proteomes" id="UP000824156">
    <property type="component" value="Unassembled WGS sequence"/>
</dbReference>
<feature type="signal peptide" evidence="1">
    <location>
        <begin position="1"/>
        <end position="20"/>
    </location>
</feature>
<evidence type="ECO:0000256" key="1">
    <source>
        <dbReference type="SAM" id="SignalP"/>
    </source>
</evidence>
<comment type="caution">
    <text evidence="2">The sequence shown here is derived from an EMBL/GenBank/DDBJ whole genome shotgun (WGS) entry which is preliminary data.</text>
</comment>
<evidence type="ECO:0000313" key="2">
    <source>
        <dbReference type="EMBL" id="HIX54862.1"/>
    </source>
</evidence>
<dbReference type="EMBL" id="DXEZ01000212">
    <property type="protein sequence ID" value="HIX54862.1"/>
    <property type="molecule type" value="Genomic_DNA"/>
</dbReference>
<reference evidence="2" key="2">
    <citation type="submission" date="2021-04" db="EMBL/GenBank/DDBJ databases">
        <authorList>
            <person name="Gilroy R."/>
        </authorList>
    </citation>
    <scope>NUCLEOTIDE SEQUENCE</scope>
    <source>
        <strain evidence="2">1719</strain>
    </source>
</reference>
<evidence type="ECO:0000313" key="3">
    <source>
        <dbReference type="Proteomes" id="UP000824156"/>
    </source>
</evidence>
<accession>A0A9D2AYG5</accession>
<dbReference type="AlphaFoldDB" id="A0A9D2AYG5"/>
<gene>
    <name evidence="2" type="ORF">H9853_07540</name>
</gene>
<organism evidence="2 3">
    <name type="scientific">Candidatus Sphingobacterium stercoripullorum</name>
    <dbReference type="NCBI Taxonomy" id="2838759"/>
    <lineage>
        <taxon>Bacteria</taxon>
        <taxon>Pseudomonadati</taxon>
        <taxon>Bacteroidota</taxon>
        <taxon>Sphingobacteriia</taxon>
        <taxon>Sphingobacteriales</taxon>
        <taxon>Sphingobacteriaceae</taxon>
        <taxon>Sphingobacterium</taxon>
    </lineage>
</organism>
<proteinExistence type="predicted"/>
<protein>
    <submittedName>
        <fullName evidence="2">Uncharacterized protein</fullName>
    </submittedName>
</protein>
<sequence>MKNLVVIVLALIATTGSLFAQEQTAEENASKTLEMWTKVLTLDDTQQSSIHALLIDFNKSAEVVQTDESLSEEEKGEKIESLTAELDGKVIEVLTEDQKVIYQEQIVGKRQKMIKLK</sequence>
<feature type="chain" id="PRO_5039204704" evidence="1">
    <location>
        <begin position="21"/>
        <end position="117"/>
    </location>
</feature>
<name>A0A9D2AYG5_9SPHI</name>